<accession>A0A6S6S2Q6</accession>
<dbReference type="Pfam" id="PF22397">
    <property type="entry name" value="NADAR-DarT1"/>
    <property type="match status" value="1"/>
</dbReference>
<evidence type="ECO:0000313" key="1">
    <source>
        <dbReference type="EMBL" id="CAA6802591.1"/>
    </source>
</evidence>
<dbReference type="AlphaFoldDB" id="A0A6S6S2Q6"/>
<protein>
    <submittedName>
        <fullName evidence="1">Uncharacterized protein</fullName>
    </submittedName>
</protein>
<organism evidence="1">
    <name type="scientific">uncultured Sulfurovum sp</name>
    <dbReference type="NCBI Taxonomy" id="269237"/>
    <lineage>
        <taxon>Bacteria</taxon>
        <taxon>Pseudomonadati</taxon>
        <taxon>Campylobacterota</taxon>
        <taxon>Epsilonproteobacteria</taxon>
        <taxon>Campylobacterales</taxon>
        <taxon>Sulfurovaceae</taxon>
        <taxon>Sulfurovum</taxon>
        <taxon>environmental samples</taxon>
    </lineage>
</organism>
<gene>
    <name evidence="1" type="ORF">HELGO_WM31032</name>
</gene>
<name>A0A6S6S2Q6_9BACT</name>
<dbReference type="EMBL" id="CACVAS010000023">
    <property type="protein sequence ID" value="CAA6802591.1"/>
    <property type="molecule type" value="Genomic_DNA"/>
</dbReference>
<reference evidence="1" key="1">
    <citation type="submission" date="2020-01" db="EMBL/GenBank/DDBJ databases">
        <authorList>
            <person name="Meier V. D."/>
            <person name="Meier V D."/>
        </authorList>
    </citation>
    <scope>NUCLEOTIDE SEQUENCE</scope>
    <source>
        <strain evidence="1">HLG_WM_MAG_01</strain>
    </source>
</reference>
<dbReference type="InterPro" id="IPR053913">
    <property type="entry name" value="NADAR-DarT1"/>
</dbReference>
<sequence length="224" mass="25692">MANRPIFLSTHNPKKLFKEKNIEFTFFNGFSLSQKSKSINSLHQSANEAGFNKVLEVSTKSDSKIGWALSAFNLMVDFDGDKEISLECAFQGSKVFEDNIQYKDIYLKTSIEAKKDTRLRTSGNIIGFEFEGNFWKNEPKTAFYDWMYINALYKNHRDIVDELLEYEAFSDIEFNPKKSINCQARTCAVLVSLVRLDLIDEALKSPEKFIEVVYGVPLVQGSLF</sequence>
<proteinExistence type="predicted"/>